<dbReference type="Pfam" id="PF13673">
    <property type="entry name" value="Acetyltransf_10"/>
    <property type="match status" value="1"/>
</dbReference>
<feature type="domain" description="N-acetyltransferase" evidence="1">
    <location>
        <begin position="6"/>
        <end position="144"/>
    </location>
</feature>
<dbReference type="InterPro" id="IPR000182">
    <property type="entry name" value="GNAT_dom"/>
</dbReference>
<dbReference type="GO" id="GO:0016746">
    <property type="term" value="F:acyltransferase activity"/>
    <property type="evidence" value="ECO:0007669"/>
    <property type="project" value="UniProtKB-KW"/>
</dbReference>
<dbReference type="PROSITE" id="PS51186">
    <property type="entry name" value="GNAT"/>
    <property type="match status" value="1"/>
</dbReference>
<organism evidence="2 3">
    <name type="scientific">Holzapfeliella saturejae</name>
    <dbReference type="NCBI Taxonomy" id="3082953"/>
    <lineage>
        <taxon>Bacteria</taxon>
        <taxon>Bacillati</taxon>
        <taxon>Bacillota</taxon>
        <taxon>Bacilli</taxon>
        <taxon>Lactobacillales</taxon>
        <taxon>Lactobacillaceae</taxon>
        <taxon>Holzapfeliella</taxon>
    </lineage>
</organism>
<protein>
    <submittedName>
        <fullName evidence="2">GNAT family N-acetyltransferase</fullName>
        <ecNumber evidence="2">2.3.1.-</ecNumber>
    </submittedName>
</protein>
<keyword evidence="2" id="KW-0012">Acyltransferase</keyword>
<proteinExistence type="predicted"/>
<reference evidence="2 3" key="1">
    <citation type="submission" date="2023-10" db="EMBL/GenBank/DDBJ databases">
        <title>Holzapfeliella saturejae sp. nov. isolated from Satureja montana flowers.</title>
        <authorList>
            <person name="Alcantara C."/>
            <person name="Zuniga M."/>
            <person name="Landete J.M."/>
            <person name="Monedero V."/>
        </authorList>
    </citation>
    <scope>NUCLEOTIDE SEQUENCE [LARGE SCALE GENOMIC DNA]</scope>
    <source>
        <strain evidence="2 3">He02</strain>
    </source>
</reference>
<evidence type="ECO:0000313" key="2">
    <source>
        <dbReference type="EMBL" id="MEJ6348866.1"/>
    </source>
</evidence>
<comment type="caution">
    <text evidence="2">The sequence shown here is derived from an EMBL/GenBank/DDBJ whole genome shotgun (WGS) entry which is preliminary data.</text>
</comment>
<sequence length="144" mass="16835">MKVEIKETAELTPAELLTILKERTKVFVVEQKSPYQEVDDWDNQAIHVMFWTDNHELAAYARILNKGDFISFGRVLVTRTFRKQKLGKKLVQTVLDEINQRFPNQLIQIAAQSYLQKFYGSFGFQVSSPEYLEDNIPHINMILK</sequence>
<dbReference type="EMBL" id="JAWMWG010000004">
    <property type="protein sequence ID" value="MEJ6348866.1"/>
    <property type="molecule type" value="Genomic_DNA"/>
</dbReference>
<dbReference type="Gene3D" id="3.40.630.30">
    <property type="match status" value="1"/>
</dbReference>
<dbReference type="SUPFAM" id="SSF55729">
    <property type="entry name" value="Acyl-CoA N-acyltransferases (Nat)"/>
    <property type="match status" value="1"/>
</dbReference>
<name>A0ABU8SHL5_9LACO</name>
<gene>
    <name evidence="2" type="ORF">R4Y45_06500</name>
</gene>
<keyword evidence="3" id="KW-1185">Reference proteome</keyword>
<dbReference type="RefSeq" id="WP_339970367.1">
    <property type="nucleotide sequence ID" value="NZ_JAWMWG010000004.1"/>
</dbReference>
<accession>A0ABU8SHL5</accession>
<keyword evidence="2" id="KW-0808">Transferase</keyword>
<dbReference type="InterPro" id="IPR016181">
    <property type="entry name" value="Acyl_CoA_acyltransferase"/>
</dbReference>
<dbReference type="EC" id="2.3.1.-" evidence="2"/>
<evidence type="ECO:0000259" key="1">
    <source>
        <dbReference type="PROSITE" id="PS51186"/>
    </source>
</evidence>
<dbReference type="Proteomes" id="UP001377804">
    <property type="component" value="Unassembled WGS sequence"/>
</dbReference>
<evidence type="ECO:0000313" key="3">
    <source>
        <dbReference type="Proteomes" id="UP001377804"/>
    </source>
</evidence>